<dbReference type="VEuPathDB" id="FungiDB:PSHT_08712"/>
<gene>
    <name evidence="2" type="ORF">PSTT_08570</name>
</gene>
<evidence type="ECO:0000256" key="1">
    <source>
        <dbReference type="SAM" id="MobiDB-lite"/>
    </source>
</evidence>
<proteinExistence type="predicted"/>
<evidence type="ECO:0000313" key="2">
    <source>
        <dbReference type="EMBL" id="POW07021.1"/>
    </source>
</evidence>
<protein>
    <submittedName>
        <fullName evidence="2">Uncharacterized protein</fullName>
    </submittedName>
</protein>
<evidence type="ECO:0000313" key="3">
    <source>
        <dbReference type="Proteomes" id="UP000239156"/>
    </source>
</evidence>
<reference evidence="2" key="1">
    <citation type="submission" date="2017-12" db="EMBL/GenBank/DDBJ databases">
        <title>Gene loss provides genomic basis for host adaptation in cereal stripe rust fungi.</title>
        <authorList>
            <person name="Xia C."/>
        </authorList>
    </citation>
    <scope>NUCLEOTIDE SEQUENCE [LARGE SCALE GENOMIC DNA]</scope>
    <source>
        <strain evidence="2">93-210</strain>
    </source>
</reference>
<feature type="non-terminal residue" evidence="2">
    <location>
        <position position="1"/>
    </location>
</feature>
<keyword evidence="3" id="KW-1185">Reference proteome</keyword>
<dbReference type="EMBL" id="PKSL01000079">
    <property type="protein sequence ID" value="POW07021.1"/>
    <property type="molecule type" value="Genomic_DNA"/>
</dbReference>
<comment type="caution">
    <text evidence="2">The sequence shown here is derived from an EMBL/GenBank/DDBJ whole genome shotgun (WGS) entry which is preliminary data.</text>
</comment>
<dbReference type="Proteomes" id="UP000239156">
    <property type="component" value="Unassembled WGS sequence"/>
</dbReference>
<organism evidence="2 3">
    <name type="scientific">Puccinia striiformis</name>
    <dbReference type="NCBI Taxonomy" id="27350"/>
    <lineage>
        <taxon>Eukaryota</taxon>
        <taxon>Fungi</taxon>
        <taxon>Dikarya</taxon>
        <taxon>Basidiomycota</taxon>
        <taxon>Pucciniomycotina</taxon>
        <taxon>Pucciniomycetes</taxon>
        <taxon>Pucciniales</taxon>
        <taxon>Pucciniaceae</taxon>
        <taxon>Puccinia</taxon>
    </lineage>
</organism>
<feature type="region of interest" description="Disordered" evidence="1">
    <location>
        <begin position="160"/>
        <end position="182"/>
    </location>
</feature>
<name>A0A2S4VBX9_9BASI</name>
<dbReference type="AlphaFoldDB" id="A0A2S4VBX9"/>
<sequence length="528" mass="57852">LASHHILLQSIDIYTLVSLKTPPTFKTNSKMVSFAYLFTLLSVLVALSRAEEASSAKPQEVEDKFFFGNGFNNYLNFGSGYNLFNSNSYFYNTWSTSYAYNNIFAYGCFPRTSIYTPGRFRRPMGGRLGARWALQDAHAQTHVIPQHANWSPTLGAHSSWSAGRLGSRSGPHRATDRRQGPIRRHVRSATRRVQGGKRAPCERGCPIRDFEMADAIRRIITQAAGAPMPLRRGSCRGKWTIRSTLFAITKTRGLDNKRTKAWYTKYICSPGEEKKTKKERHMRSWRGGARAINVRTEHIALCFFWCAVAASAYHDALVGPDTGAAVVVGAPMTRASSSRISDPHPGGVLSGAKVASGRARTPSGRNIWSLGRPSDSHAQMAREVSPIRPGVYGRYFIKASEGAQSVSRRAISLDADQLVRRADTESVTCTAAKGVPQDFSVKDCVAASHQLAEKKTSSATVGGCTLSLVNSKEKIAPGSISGHTLEKTTRQILKSCVKSVSEKEASTNDKDSLKIDQQQVVMLISKAA</sequence>
<accession>A0A2S4VBX9</accession>
<dbReference type="VEuPathDB" id="FungiDB:PSHT_08709"/>
<dbReference type="VEuPathDB" id="FungiDB:PSTT_08570"/>